<dbReference type="InterPro" id="IPR051331">
    <property type="entry name" value="Chorismate_mutase-related"/>
</dbReference>
<evidence type="ECO:0000259" key="3">
    <source>
        <dbReference type="PROSITE" id="PS51168"/>
    </source>
</evidence>
<organism evidence="4 5">
    <name type="scientific">Rhynchosporium graminicola</name>
    <dbReference type="NCBI Taxonomy" id="2792576"/>
    <lineage>
        <taxon>Eukaryota</taxon>
        <taxon>Fungi</taxon>
        <taxon>Dikarya</taxon>
        <taxon>Ascomycota</taxon>
        <taxon>Pezizomycotina</taxon>
        <taxon>Leotiomycetes</taxon>
        <taxon>Helotiales</taxon>
        <taxon>Ploettnerulaceae</taxon>
        <taxon>Rhynchosporium</taxon>
    </lineage>
</organism>
<dbReference type="InParanoid" id="A0A1E1JQR0"/>
<dbReference type="PANTHER" id="PTHR38041">
    <property type="entry name" value="CHORISMATE MUTASE"/>
    <property type="match status" value="1"/>
</dbReference>
<feature type="signal peptide" evidence="2">
    <location>
        <begin position="1"/>
        <end position="18"/>
    </location>
</feature>
<dbReference type="GO" id="GO:0046417">
    <property type="term" value="P:chorismate metabolic process"/>
    <property type="evidence" value="ECO:0007669"/>
    <property type="project" value="InterPro"/>
</dbReference>
<keyword evidence="1" id="KW-0413">Isomerase</keyword>
<dbReference type="SMART" id="SM00830">
    <property type="entry name" value="CM_2"/>
    <property type="match status" value="1"/>
</dbReference>
<dbReference type="SUPFAM" id="SSF48600">
    <property type="entry name" value="Chorismate mutase II"/>
    <property type="match status" value="1"/>
</dbReference>
<feature type="domain" description="Chorismate mutase" evidence="3">
    <location>
        <begin position="61"/>
        <end position="153"/>
    </location>
</feature>
<dbReference type="Proteomes" id="UP000178129">
    <property type="component" value="Unassembled WGS sequence"/>
</dbReference>
<dbReference type="PROSITE" id="PS51168">
    <property type="entry name" value="CHORISMATE_MUT_2"/>
    <property type="match status" value="1"/>
</dbReference>
<evidence type="ECO:0000256" key="1">
    <source>
        <dbReference type="ARBA" id="ARBA00023235"/>
    </source>
</evidence>
<name>A0A1E1JQR0_9HELO</name>
<feature type="chain" id="PRO_5009445187" description="Chorismate mutase domain-containing protein" evidence="2">
    <location>
        <begin position="19"/>
        <end position="163"/>
    </location>
</feature>
<proteinExistence type="predicted"/>
<dbReference type="Pfam" id="PF01817">
    <property type="entry name" value="CM_2"/>
    <property type="match status" value="1"/>
</dbReference>
<dbReference type="InterPro" id="IPR036263">
    <property type="entry name" value="Chorismate_II_sf"/>
</dbReference>
<evidence type="ECO:0000313" key="5">
    <source>
        <dbReference type="Proteomes" id="UP000178129"/>
    </source>
</evidence>
<dbReference type="GO" id="GO:0009697">
    <property type="term" value="P:salicylic acid biosynthetic process"/>
    <property type="evidence" value="ECO:0007669"/>
    <property type="project" value="TreeGrafter"/>
</dbReference>
<dbReference type="Gene3D" id="1.20.59.10">
    <property type="entry name" value="Chorismate mutase"/>
    <property type="match status" value="1"/>
</dbReference>
<protein>
    <recommendedName>
        <fullName evidence="3">Chorismate mutase domain-containing protein</fullName>
    </recommendedName>
</protein>
<keyword evidence="5" id="KW-1185">Reference proteome</keyword>
<sequence length="163" mass="17550">MHFSTLLLPLMVLATVSGTETKDCNVSSCYASPLPPLSPLSLTTSRPTPWGKPAFTLPNGTLCCDSLTQVRAGINAINAQLVELLAQRAAFVREATRFKRTIDSIDVPARDREVIEGAVNASRKTEPRLPETIARAVFEAIINASVPFEECVFGESEAGCGEE</sequence>
<comment type="caution">
    <text evidence="4">The sequence shown here is derived from an EMBL/GenBank/DDBJ whole genome shotgun (WGS) entry which is preliminary data.</text>
</comment>
<reference evidence="5" key="1">
    <citation type="submission" date="2016-03" db="EMBL/GenBank/DDBJ databases">
        <authorList>
            <person name="Ploux O."/>
        </authorList>
    </citation>
    <scope>NUCLEOTIDE SEQUENCE [LARGE SCALE GENOMIC DNA]</scope>
    <source>
        <strain evidence="5">UK7</strain>
    </source>
</reference>
<dbReference type="GO" id="GO:0004106">
    <property type="term" value="F:chorismate mutase activity"/>
    <property type="evidence" value="ECO:0007669"/>
    <property type="project" value="InterPro"/>
</dbReference>
<evidence type="ECO:0000256" key="2">
    <source>
        <dbReference type="SAM" id="SignalP"/>
    </source>
</evidence>
<evidence type="ECO:0000313" key="4">
    <source>
        <dbReference type="EMBL" id="CZS88128.1"/>
    </source>
</evidence>
<dbReference type="InterPro" id="IPR036979">
    <property type="entry name" value="CM_dom_sf"/>
</dbReference>
<accession>A0A1E1JQR0</accession>
<gene>
    <name evidence="4" type="ORF">RCO7_01094</name>
</gene>
<dbReference type="EMBL" id="FJUW01000001">
    <property type="protein sequence ID" value="CZS88128.1"/>
    <property type="molecule type" value="Genomic_DNA"/>
</dbReference>
<dbReference type="InterPro" id="IPR002701">
    <property type="entry name" value="CM_II_prokaryot"/>
</dbReference>
<dbReference type="PANTHER" id="PTHR38041:SF1">
    <property type="entry name" value="CHORISMATE MUTASE"/>
    <property type="match status" value="1"/>
</dbReference>
<keyword evidence="2" id="KW-0732">Signal</keyword>
<dbReference type="AlphaFoldDB" id="A0A1E1JQR0"/>